<comment type="caution">
    <text evidence="1">The sequence shown here is derived from an EMBL/GenBank/DDBJ whole genome shotgun (WGS) entry which is preliminary data.</text>
</comment>
<dbReference type="EMBL" id="RQJO01000011">
    <property type="protein sequence ID" value="RRA99766.1"/>
    <property type="molecule type" value="Genomic_DNA"/>
</dbReference>
<name>A0A3P1BFB0_9BACT</name>
<evidence type="ECO:0000313" key="1">
    <source>
        <dbReference type="EMBL" id="RRA99766.1"/>
    </source>
</evidence>
<protein>
    <submittedName>
        <fullName evidence="1">Uncharacterized protein</fullName>
    </submittedName>
</protein>
<proteinExistence type="predicted"/>
<dbReference type="Proteomes" id="UP000271925">
    <property type="component" value="Unassembled WGS sequence"/>
</dbReference>
<reference evidence="1 2" key="1">
    <citation type="submission" date="2018-11" db="EMBL/GenBank/DDBJ databases">
        <authorList>
            <person name="Zhou Z."/>
            <person name="Wang G."/>
        </authorList>
    </citation>
    <scope>NUCLEOTIDE SEQUENCE [LARGE SCALE GENOMIC DNA]</scope>
    <source>
        <strain evidence="1 2">KCTC52004</strain>
    </source>
</reference>
<accession>A0A3P1BFB0</accession>
<dbReference type="RefSeq" id="WP_124877798.1">
    <property type="nucleotide sequence ID" value="NZ_RQJO01000011.1"/>
</dbReference>
<organism evidence="1 2">
    <name type="scientific">Larkinella rosea</name>
    <dbReference type="NCBI Taxonomy" id="2025312"/>
    <lineage>
        <taxon>Bacteria</taxon>
        <taxon>Pseudomonadati</taxon>
        <taxon>Bacteroidota</taxon>
        <taxon>Cytophagia</taxon>
        <taxon>Cytophagales</taxon>
        <taxon>Spirosomataceae</taxon>
        <taxon>Larkinella</taxon>
    </lineage>
</organism>
<dbReference type="OrthoDB" id="964720at2"/>
<dbReference type="AlphaFoldDB" id="A0A3P1BFB0"/>
<keyword evidence="2" id="KW-1185">Reference proteome</keyword>
<evidence type="ECO:0000313" key="2">
    <source>
        <dbReference type="Proteomes" id="UP000271925"/>
    </source>
</evidence>
<gene>
    <name evidence="1" type="ORF">EHT25_24345</name>
</gene>
<sequence length="81" mass="9352">MQTIQIQVSDEMVARYGAQALAERLEKLLAWEDLSARAKEISTALQEAGIDYDEMAKEAKKRAWEKYKYTIKDKLPPEAFE</sequence>